<dbReference type="Gene3D" id="3.30.2090.10">
    <property type="entry name" value="Multidrug efflux transporter AcrB TolC docking domain, DN and DC subdomains"/>
    <property type="match status" value="2"/>
</dbReference>
<dbReference type="GO" id="GO:0005886">
    <property type="term" value="C:plasma membrane"/>
    <property type="evidence" value="ECO:0007669"/>
    <property type="project" value="TreeGrafter"/>
</dbReference>
<dbReference type="PRINTS" id="PR00702">
    <property type="entry name" value="ACRIFLAVINRP"/>
</dbReference>
<evidence type="ECO:0000313" key="2">
    <source>
        <dbReference type="EMBL" id="SJZ85066.1"/>
    </source>
</evidence>
<dbReference type="RefSeq" id="WP_078665189.1">
    <property type="nucleotide sequence ID" value="NZ_FUXM01000009.1"/>
</dbReference>
<dbReference type="InterPro" id="IPR001036">
    <property type="entry name" value="Acrflvin-R"/>
</dbReference>
<feature type="transmembrane region" description="Helical" evidence="1">
    <location>
        <begin position="861"/>
        <end position="879"/>
    </location>
</feature>
<dbReference type="OrthoDB" id="9757876at2"/>
<dbReference type="Pfam" id="PF00873">
    <property type="entry name" value="ACR_tran"/>
    <property type="match status" value="1"/>
</dbReference>
<keyword evidence="1" id="KW-1133">Transmembrane helix</keyword>
<dbReference type="Gene3D" id="3.30.70.1430">
    <property type="entry name" value="Multidrug efflux transporter AcrB pore domain"/>
    <property type="match status" value="2"/>
</dbReference>
<accession>A0A1T4P1C2</accession>
<dbReference type="Gene3D" id="1.20.1640.10">
    <property type="entry name" value="Multidrug efflux transporter AcrB transmembrane domain"/>
    <property type="match status" value="2"/>
</dbReference>
<dbReference type="InterPro" id="IPR027463">
    <property type="entry name" value="AcrB_DN_DC_subdom"/>
</dbReference>
<feature type="transmembrane region" description="Helical" evidence="1">
    <location>
        <begin position="359"/>
        <end position="378"/>
    </location>
</feature>
<evidence type="ECO:0000256" key="1">
    <source>
        <dbReference type="SAM" id="Phobius"/>
    </source>
</evidence>
<feature type="transmembrane region" description="Helical" evidence="1">
    <location>
        <begin position="886"/>
        <end position="910"/>
    </location>
</feature>
<proteinExistence type="predicted"/>
<feature type="transmembrane region" description="Helical" evidence="1">
    <location>
        <begin position="534"/>
        <end position="553"/>
    </location>
</feature>
<dbReference type="PANTHER" id="PTHR32063">
    <property type="match status" value="1"/>
</dbReference>
<keyword evidence="1" id="KW-0472">Membrane</keyword>
<dbReference type="PANTHER" id="PTHR32063:SF0">
    <property type="entry name" value="SWARMING MOTILITY PROTEIN SWRC"/>
    <property type="match status" value="1"/>
</dbReference>
<evidence type="ECO:0000313" key="3">
    <source>
        <dbReference type="Proteomes" id="UP000189933"/>
    </source>
</evidence>
<name>A0A1T4P1C2_9FIRM</name>
<dbReference type="SUPFAM" id="SSF82714">
    <property type="entry name" value="Multidrug efflux transporter AcrB TolC docking domain, DN and DC subdomains"/>
    <property type="match status" value="2"/>
</dbReference>
<feature type="transmembrane region" description="Helical" evidence="1">
    <location>
        <begin position="964"/>
        <end position="984"/>
    </location>
</feature>
<feature type="transmembrane region" description="Helical" evidence="1">
    <location>
        <begin position="462"/>
        <end position="481"/>
    </location>
</feature>
<gene>
    <name evidence="2" type="ORF">SAMN02745885_01101</name>
</gene>
<feature type="transmembrane region" description="Helical" evidence="1">
    <location>
        <begin position="12"/>
        <end position="34"/>
    </location>
</feature>
<dbReference type="Proteomes" id="UP000189933">
    <property type="component" value="Unassembled WGS sequence"/>
</dbReference>
<sequence length="1041" mass="113317">MRISDLSIRRPVLTAVVFIFIIIMGLVSVTRLGLDLYPDLNFPVAAVVVNYEGVGPQEIENLITRPVEQAMGTVNNIDHITSESQPGSSLVLVWFKWGTDMSEAAIQMREKLDRIKPVLPRDADTPMVLKMDPTQIPILQLGVTGGKDLADLQQIVEDKIQPRLERLEGVASVVTTGGYTREILVQLDSNKLQQYGLNSTQIAGILRQENLSLASGELTDGGKILFVRTLGEFRSIDQLANLPIPLPQGGSIALKDLALVKDSNKKVRQYTRINGKPSIGIHILKQTGTNIVQVADRVNAELKQLQKELKADGVQISIAVDNSKFIRDSINQIKQHSLEGAVLSIIVLLLFLRNWRSTIIVGLAIPISVVSTFVLLYLKGITLNMMSLGGLALGIGRMVDDSIVVLENIYRHRERGLSLIEAARQGTAEVSNAVIAATLTAIAVFLPMIFVEGIAAELFRQMALTVSFSLLCSLLVSLMLVPMLSSRFLRLEQEKNRHVVWWDRMLNWFSAGLSTLDDRYRDLLAWSLGHRKTVVLLVIGLLVASGALVPVIGMEFMPKTDTGEIAVDIKLAKGTILEKTAAVAEYCEQKALELPETKVIFTSVGPSGRGGMVNLSGQSENAQIRIKVGARSERQRSTDEIVEDLRRRIGVVPGAKISVKMSDASQGGPAGAPIQINIKGQDLEELARLADEVVKRVKQVPGTREVESNLEASRPELQIYLKREVAAQYGLTATQVASAVHQALAGETATRFRTGKDEIDVRLALEDSYAESLGRLAALPLSLPGGGVVALGQVADLSVTMGPTSIKREENARVVTVSAENVGRDLGSVTKDIQKALADLPLPPDYTLEYGGQNKEMMQSFVSLAQALVLAIIMVYLVMAAQFESFLYPFIIMFSLPTTFIGVVAGLALTGRAFSVNAFIGVIMLVGIVVSNAIVLVDYINILRERGKDRWTAILEAGHTRLRPILMTTLTTVLGMIPLALGIGEGAEAEAPLATVVVGGLTTSTILTLVFVPVVYTLFDDVRNWRFKKSKIGGNYHESKN</sequence>
<dbReference type="Gene3D" id="3.30.70.1440">
    <property type="entry name" value="Multidrug efflux transporter AcrB pore domain"/>
    <property type="match status" value="1"/>
</dbReference>
<dbReference type="SUPFAM" id="SSF82866">
    <property type="entry name" value="Multidrug efflux transporter AcrB transmembrane domain"/>
    <property type="match status" value="2"/>
</dbReference>
<organism evidence="2 3">
    <name type="scientific">Carboxydocella sporoproducens DSM 16521</name>
    <dbReference type="NCBI Taxonomy" id="1121270"/>
    <lineage>
        <taxon>Bacteria</taxon>
        <taxon>Bacillati</taxon>
        <taxon>Bacillota</taxon>
        <taxon>Clostridia</taxon>
        <taxon>Eubacteriales</taxon>
        <taxon>Clostridiales Family XVI. Incertae Sedis</taxon>
        <taxon>Carboxydocella</taxon>
    </lineage>
</organism>
<protein>
    <submittedName>
        <fullName evidence="2">Hydrophobic/amphiphilic exporter-1, HAE1 family</fullName>
    </submittedName>
</protein>
<feature type="transmembrane region" description="Helical" evidence="1">
    <location>
        <begin position="916"/>
        <end position="943"/>
    </location>
</feature>
<dbReference type="SUPFAM" id="SSF82693">
    <property type="entry name" value="Multidrug efflux transporter AcrB pore domain, PN1, PN2, PC1 and PC2 subdomains"/>
    <property type="match status" value="3"/>
</dbReference>
<keyword evidence="3" id="KW-1185">Reference proteome</keyword>
<feature type="transmembrane region" description="Helical" evidence="1">
    <location>
        <begin position="996"/>
        <end position="1019"/>
    </location>
</feature>
<dbReference type="AlphaFoldDB" id="A0A1T4P1C2"/>
<reference evidence="3" key="1">
    <citation type="submission" date="2017-02" db="EMBL/GenBank/DDBJ databases">
        <authorList>
            <person name="Varghese N."/>
            <person name="Submissions S."/>
        </authorList>
    </citation>
    <scope>NUCLEOTIDE SEQUENCE [LARGE SCALE GENOMIC DNA]</scope>
    <source>
        <strain evidence="3">DSM 16521</strain>
    </source>
</reference>
<dbReference type="Gene3D" id="3.30.70.1320">
    <property type="entry name" value="Multidrug efflux transporter AcrB pore domain like"/>
    <property type="match status" value="1"/>
</dbReference>
<dbReference type="GO" id="GO:0042910">
    <property type="term" value="F:xenobiotic transmembrane transporter activity"/>
    <property type="evidence" value="ECO:0007669"/>
    <property type="project" value="TreeGrafter"/>
</dbReference>
<keyword evidence="1" id="KW-0812">Transmembrane</keyword>
<feature type="transmembrane region" description="Helical" evidence="1">
    <location>
        <begin position="430"/>
        <end position="450"/>
    </location>
</feature>
<dbReference type="EMBL" id="FUXM01000009">
    <property type="protein sequence ID" value="SJZ85066.1"/>
    <property type="molecule type" value="Genomic_DNA"/>
</dbReference>